<dbReference type="PANTHER" id="PTHR33067">
    <property type="entry name" value="RNA-DIRECTED DNA POLYMERASE-RELATED"/>
    <property type="match status" value="1"/>
</dbReference>
<dbReference type="InterPro" id="IPR005162">
    <property type="entry name" value="Retrotrans_gag_dom"/>
</dbReference>
<organism evidence="3">
    <name type="scientific">Tanacetum cinerariifolium</name>
    <name type="common">Dalmatian daisy</name>
    <name type="synonym">Chrysanthemum cinerariifolium</name>
    <dbReference type="NCBI Taxonomy" id="118510"/>
    <lineage>
        <taxon>Eukaryota</taxon>
        <taxon>Viridiplantae</taxon>
        <taxon>Streptophyta</taxon>
        <taxon>Embryophyta</taxon>
        <taxon>Tracheophyta</taxon>
        <taxon>Spermatophyta</taxon>
        <taxon>Magnoliopsida</taxon>
        <taxon>eudicotyledons</taxon>
        <taxon>Gunneridae</taxon>
        <taxon>Pentapetalae</taxon>
        <taxon>asterids</taxon>
        <taxon>campanulids</taxon>
        <taxon>Asterales</taxon>
        <taxon>Asteraceae</taxon>
        <taxon>Asteroideae</taxon>
        <taxon>Anthemideae</taxon>
        <taxon>Anthemidinae</taxon>
        <taxon>Tanacetum</taxon>
    </lineage>
</organism>
<protein>
    <submittedName>
        <fullName evidence="3">Reverse transcriptase domain-containing protein</fullName>
    </submittedName>
</protein>
<keyword evidence="3" id="KW-0548">Nucleotidyltransferase</keyword>
<feature type="region of interest" description="Disordered" evidence="1">
    <location>
        <begin position="118"/>
        <end position="277"/>
    </location>
</feature>
<name>A0A6L2NM05_TANCI</name>
<feature type="region of interest" description="Disordered" evidence="1">
    <location>
        <begin position="361"/>
        <end position="415"/>
    </location>
</feature>
<proteinExistence type="predicted"/>
<gene>
    <name evidence="3" type="ORF">Tci_057552</name>
</gene>
<feature type="compositionally biased region" description="Basic and acidic residues" evidence="1">
    <location>
        <begin position="184"/>
        <end position="194"/>
    </location>
</feature>
<dbReference type="AlphaFoldDB" id="A0A6L2NM05"/>
<feature type="compositionally biased region" description="Acidic residues" evidence="1">
    <location>
        <begin position="195"/>
        <end position="208"/>
    </location>
</feature>
<evidence type="ECO:0000313" key="3">
    <source>
        <dbReference type="EMBL" id="GEU85574.1"/>
    </source>
</evidence>
<feature type="compositionally biased region" description="Basic and acidic residues" evidence="1">
    <location>
        <begin position="209"/>
        <end position="250"/>
    </location>
</feature>
<reference evidence="3" key="1">
    <citation type="journal article" date="2019" name="Sci. Rep.">
        <title>Draft genome of Tanacetum cinerariifolium, the natural source of mosquito coil.</title>
        <authorList>
            <person name="Yamashiro T."/>
            <person name="Shiraishi A."/>
            <person name="Satake H."/>
            <person name="Nakayama K."/>
        </authorList>
    </citation>
    <scope>NUCLEOTIDE SEQUENCE</scope>
</reference>
<comment type="caution">
    <text evidence="3">The sequence shown here is derived from an EMBL/GenBank/DDBJ whole genome shotgun (WGS) entry which is preliminary data.</text>
</comment>
<feature type="domain" description="Retrotransposon gag" evidence="2">
    <location>
        <begin position="593"/>
        <end position="647"/>
    </location>
</feature>
<accession>A0A6L2NM05</accession>
<keyword evidence="3" id="KW-0695">RNA-directed DNA polymerase</keyword>
<dbReference type="GO" id="GO:0003964">
    <property type="term" value="F:RNA-directed DNA polymerase activity"/>
    <property type="evidence" value="ECO:0007669"/>
    <property type="project" value="UniProtKB-KW"/>
</dbReference>
<sequence>MCSKKNVDYVALIWEDLQYQINNRQLKVRRREIMLYPKFTKIIIHYLFSQHNFISKRQGSLYNTFKHDRALGRLKFTSKGEEHQVYGKLVLNILVTDDIENFEAYKTFIALSTNLVPPKKRRGKGAQGSKATKSINASRRKSKFQHQSGSSSERVGITPEVPDEPIGKSEVSDEGFGISPEVSDEAKEKTKAQEDLDDWVSTDDETLLFDDKDKQVEEIPWKENADKKHEENDEKVEEQKVDEEQKRNDQAENEQVGVLVSVTKKKKPDLLQSTSSHSISSNFEIPTIQQEPFHEVKVSVIPKPTQVPPPTPPAPLLLARKVPTTPAQANQVPESEALIAILQRVSDLEKDVKELKQVYHSLKKRRHKDKDQDLPTGSDQGKTKRRTRKDVEPSMKFKESAKEQNLDNVANDADEPQVDVIPKILKQDWFKQPPRLETPNPDWNTVKTVDDAPEESWFKEMLQAEKHPLTFDELMSTPIEFTVFAMNRLKLDKITRADLVGLVKPTQRKFRKKVLLFHYQDTSFKNSVEDVQLSVESYQRKLNLTKPQRSCPFLSTKVPYTPNFDPSGVIYEDKSNKKKADACWLGYNNDMPIRTTNLRNEISNFQQRFDESFHEAWDRYKDLLRACPHHGFTELHQLDTFYNALNPADQDSLNSAAGGSLLERRTQDVLTIIEKIQVNQQTSVVTTAMTAILKQFQATPPPASLKAIEEICVTCGGAHPYYQCLAADGNTFLEFRDNIKDTFQQPRLTTIREDKREEETLTDPELAEYTIKVLPPLVQKDKPPSQINYVVHQRDPLHLNIPYLSRMYREKQQDKDEIQIYKFWQMFKQLHINITLTNALILILKYQKILKALLSNKEKLLELANTPLNENCSAVILKKSPKKLGDPGKYLISCGFSELKCKALVDLANRVICTPAKIARDVFVPVGKFTFPAEFVIVDYESDPRVPLISGRPFLWTARALTDVHGE</sequence>
<evidence type="ECO:0000259" key="2">
    <source>
        <dbReference type="Pfam" id="PF03732"/>
    </source>
</evidence>
<keyword evidence="3" id="KW-0808">Transferase</keyword>
<dbReference type="Pfam" id="PF03732">
    <property type="entry name" value="Retrotrans_gag"/>
    <property type="match status" value="1"/>
</dbReference>
<evidence type="ECO:0000256" key="1">
    <source>
        <dbReference type="SAM" id="MobiDB-lite"/>
    </source>
</evidence>
<dbReference type="EMBL" id="BKCJ010009136">
    <property type="protein sequence ID" value="GEU85574.1"/>
    <property type="molecule type" value="Genomic_DNA"/>
</dbReference>
<feature type="compositionally biased region" description="Basic and acidic residues" evidence="1">
    <location>
        <begin position="389"/>
        <end position="405"/>
    </location>
</feature>